<sequence length="524" mass="54919">MRAPGSVIVGIDIGTTNLKVVAARPGGHVEVVVRRSMVVDHPEPGASEFNLDALDANLVSALAELASALDAKGIAPGSIAGIGVASIGESFVGLDAEGRRLTPCPTWFDRRASNTRPGWGMDAARWFDITGMVDDDIYTVHRLAWWRNRDRAEWARVRTWLMVADYVTFRLAGRQVASPSLAARSGLADRQTGDWSQAILDAAGLDRGALPLLQPSASIAGGLTPEAARATGLLAGTPVVNAGHDHPCAGLGCGLVVPGRIMDSTGTSEALKTVAPRPLSHAEVGGGRYDCYPHVVPGHFLLSGHIPSSGGMIDWLLRFLSGPRPTPEIAALLWQSAEAAPPGSGGIRVSPFLAGTGAPWNDRERRADISFVDAQSSPGAVLRAGVEALAGWLSVNLSEFETITGCSPGTLTLTGGAAARNPLINAIKGAMIERNFTRPDVQEAAGLGAALVAGLAVEIFATGEEAARLPDVQWHDVPFDPALAATYGEIRPSIHAHLQGHASSCAARSLPERASIVRRAELRE</sequence>
<evidence type="ECO:0000256" key="3">
    <source>
        <dbReference type="ARBA" id="ARBA00022777"/>
    </source>
</evidence>
<dbReference type="RefSeq" id="WP_143061891.1">
    <property type="nucleotide sequence ID" value="NZ_FOFG01000003.1"/>
</dbReference>
<dbReference type="CDD" id="cd07773">
    <property type="entry name" value="ASKHA_NBD_FGGY_FK"/>
    <property type="match status" value="1"/>
</dbReference>
<gene>
    <name evidence="6" type="ORF">SAMN05216548_103179</name>
</gene>
<comment type="similarity">
    <text evidence="1">Belongs to the FGGY kinase family.</text>
</comment>
<dbReference type="GO" id="GO:0005975">
    <property type="term" value="P:carbohydrate metabolic process"/>
    <property type="evidence" value="ECO:0007669"/>
    <property type="project" value="InterPro"/>
</dbReference>
<dbReference type="OrthoDB" id="9805576at2"/>
<keyword evidence="3 6" id="KW-0418">Kinase</keyword>
<dbReference type="InterPro" id="IPR018484">
    <property type="entry name" value="FGGY_N"/>
</dbReference>
<proteinExistence type="inferred from homology"/>
<dbReference type="STRING" id="1855383.SAMN05216548_103179"/>
<reference evidence="6 7" key="1">
    <citation type="submission" date="2016-10" db="EMBL/GenBank/DDBJ databases">
        <authorList>
            <person name="de Groot N.N."/>
        </authorList>
    </citation>
    <scope>NUCLEOTIDE SEQUENCE [LARGE SCALE GENOMIC DNA]</scope>
    <source>
        <strain evidence="6 7">A52C2</strain>
    </source>
</reference>
<dbReference type="InterPro" id="IPR043129">
    <property type="entry name" value="ATPase_NBD"/>
</dbReference>
<keyword evidence="7" id="KW-1185">Reference proteome</keyword>
<evidence type="ECO:0000259" key="4">
    <source>
        <dbReference type="Pfam" id="PF00370"/>
    </source>
</evidence>
<evidence type="ECO:0000313" key="7">
    <source>
        <dbReference type="Proteomes" id="UP000199647"/>
    </source>
</evidence>
<dbReference type="Pfam" id="PF00370">
    <property type="entry name" value="FGGY_N"/>
    <property type="match status" value="1"/>
</dbReference>
<dbReference type="Pfam" id="PF02782">
    <property type="entry name" value="FGGY_C"/>
    <property type="match status" value="1"/>
</dbReference>
<dbReference type="PIRSF" id="PIRSF000538">
    <property type="entry name" value="GlpK"/>
    <property type="match status" value="1"/>
</dbReference>
<dbReference type="SUPFAM" id="SSF53067">
    <property type="entry name" value="Actin-like ATPase domain"/>
    <property type="match status" value="2"/>
</dbReference>
<dbReference type="InterPro" id="IPR018485">
    <property type="entry name" value="FGGY_C"/>
</dbReference>
<dbReference type="InterPro" id="IPR050406">
    <property type="entry name" value="FGGY_Carb_Kinase"/>
</dbReference>
<dbReference type="GO" id="GO:0016301">
    <property type="term" value="F:kinase activity"/>
    <property type="evidence" value="ECO:0007669"/>
    <property type="project" value="UniProtKB-KW"/>
</dbReference>
<dbReference type="Gene3D" id="3.30.420.40">
    <property type="match status" value="2"/>
</dbReference>
<keyword evidence="2" id="KW-0808">Transferase</keyword>
<feature type="domain" description="Carbohydrate kinase FGGY N-terminal" evidence="4">
    <location>
        <begin position="7"/>
        <end position="252"/>
    </location>
</feature>
<dbReference type="AlphaFoldDB" id="A0A1H9EHY3"/>
<feature type="domain" description="Carbohydrate kinase FGGY C-terminal" evidence="5">
    <location>
        <begin position="264"/>
        <end position="456"/>
    </location>
</feature>
<evidence type="ECO:0000256" key="1">
    <source>
        <dbReference type="ARBA" id="ARBA00009156"/>
    </source>
</evidence>
<organism evidence="6 7">
    <name type="scientific">Faunimonas pinastri</name>
    <dbReference type="NCBI Taxonomy" id="1855383"/>
    <lineage>
        <taxon>Bacteria</taxon>
        <taxon>Pseudomonadati</taxon>
        <taxon>Pseudomonadota</taxon>
        <taxon>Alphaproteobacteria</taxon>
        <taxon>Hyphomicrobiales</taxon>
        <taxon>Afifellaceae</taxon>
        <taxon>Faunimonas</taxon>
    </lineage>
</organism>
<protein>
    <submittedName>
        <fullName evidence="6">Gluconokinase/xylulokinase</fullName>
    </submittedName>
</protein>
<dbReference type="PANTHER" id="PTHR43095:SF5">
    <property type="entry name" value="XYLULOSE KINASE"/>
    <property type="match status" value="1"/>
</dbReference>
<dbReference type="Proteomes" id="UP000199647">
    <property type="component" value="Unassembled WGS sequence"/>
</dbReference>
<dbReference type="PANTHER" id="PTHR43095">
    <property type="entry name" value="SUGAR KINASE"/>
    <property type="match status" value="1"/>
</dbReference>
<dbReference type="EMBL" id="FOFG01000003">
    <property type="protein sequence ID" value="SEQ25281.1"/>
    <property type="molecule type" value="Genomic_DNA"/>
</dbReference>
<dbReference type="InterPro" id="IPR000577">
    <property type="entry name" value="Carb_kinase_FGGY"/>
</dbReference>
<accession>A0A1H9EHY3</accession>
<evidence type="ECO:0000256" key="2">
    <source>
        <dbReference type="ARBA" id="ARBA00022679"/>
    </source>
</evidence>
<name>A0A1H9EHY3_9HYPH</name>
<evidence type="ECO:0000313" key="6">
    <source>
        <dbReference type="EMBL" id="SEQ25281.1"/>
    </source>
</evidence>
<evidence type="ECO:0000259" key="5">
    <source>
        <dbReference type="Pfam" id="PF02782"/>
    </source>
</evidence>